<keyword evidence="3" id="KW-1185">Reference proteome</keyword>
<dbReference type="AlphaFoldDB" id="A0A9N9PS22"/>
<feature type="signal peptide" evidence="1">
    <location>
        <begin position="1"/>
        <end position="21"/>
    </location>
</feature>
<dbReference type="EMBL" id="CAJVRL010000080">
    <property type="protein sequence ID" value="CAG8957531.1"/>
    <property type="molecule type" value="Genomic_DNA"/>
</dbReference>
<evidence type="ECO:0000313" key="3">
    <source>
        <dbReference type="Proteomes" id="UP000696280"/>
    </source>
</evidence>
<accession>A0A9N9PS22</accession>
<name>A0A9N9PS22_9HELO</name>
<feature type="chain" id="PRO_5040221063" evidence="1">
    <location>
        <begin position="22"/>
        <end position="86"/>
    </location>
</feature>
<evidence type="ECO:0000256" key="1">
    <source>
        <dbReference type="SAM" id="SignalP"/>
    </source>
</evidence>
<organism evidence="2 3">
    <name type="scientific">Hymenoscyphus fraxineus</name>
    <dbReference type="NCBI Taxonomy" id="746836"/>
    <lineage>
        <taxon>Eukaryota</taxon>
        <taxon>Fungi</taxon>
        <taxon>Dikarya</taxon>
        <taxon>Ascomycota</taxon>
        <taxon>Pezizomycotina</taxon>
        <taxon>Leotiomycetes</taxon>
        <taxon>Helotiales</taxon>
        <taxon>Helotiaceae</taxon>
        <taxon>Hymenoscyphus</taxon>
    </lineage>
</organism>
<reference evidence="2" key="1">
    <citation type="submission" date="2021-07" db="EMBL/GenBank/DDBJ databases">
        <authorList>
            <person name="Durling M."/>
        </authorList>
    </citation>
    <scope>NUCLEOTIDE SEQUENCE</scope>
</reference>
<comment type="caution">
    <text evidence="2">The sequence shown here is derived from an EMBL/GenBank/DDBJ whole genome shotgun (WGS) entry which is preliminary data.</text>
</comment>
<proteinExistence type="predicted"/>
<dbReference type="OrthoDB" id="4804534at2759"/>
<sequence length="86" mass="9049">MYNLKTLLTLAVAFLAATAIAAPTGVDDRLAKRFDKESIKKDREAISRLNGTKVDPNLKNGTILLENGEGRCVAVSGTAVCNGNSG</sequence>
<evidence type="ECO:0000313" key="2">
    <source>
        <dbReference type="EMBL" id="CAG8957531.1"/>
    </source>
</evidence>
<protein>
    <submittedName>
        <fullName evidence="2">Uncharacterized protein</fullName>
    </submittedName>
</protein>
<keyword evidence="1" id="KW-0732">Signal</keyword>
<gene>
    <name evidence="2" type="ORF">HYFRA_00010397</name>
</gene>
<dbReference type="Proteomes" id="UP000696280">
    <property type="component" value="Unassembled WGS sequence"/>
</dbReference>